<protein>
    <submittedName>
        <fullName evidence="2">Dynactin subunit</fullName>
    </submittedName>
</protein>
<gene>
    <name evidence="2" type="ORF">M0812_19234</name>
</gene>
<feature type="compositionally biased region" description="Basic and acidic residues" evidence="1">
    <location>
        <begin position="35"/>
        <end position="48"/>
    </location>
</feature>
<dbReference type="PANTHER" id="PTHR28360:SF1">
    <property type="entry name" value="DYNACTIN SUBUNIT 3"/>
    <property type="match status" value="1"/>
</dbReference>
<evidence type="ECO:0000256" key="1">
    <source>
        <dbReference type="SAM" id="MobiDB-lite"/>
    </source>
</evidence>
<comment type="caution">
    <text evidence="2">The sequence shown here is derived from an EMBL/GenBank/DDBJ whole genome shotgun (WGS) entry which is preliminary data.</text>
</comment>
<dbReference type="Pfam" id="PF07426">
    <property type="entry name" value="Dynactin_p22"/>
    <property type="match status" value="1"/>
</dbReference>
<dbReference type="GO" id="GO:0061640">
    <property type="term" value="P:cytoskeleton-dependent cytokinesis"/>
    <property type="evidence" value="ECO:0007669"/>
    <property type="project" value="InterPro"/>
</dbReference>
<organism evidence="2 3">
    <name type="scientific">Anaeramoeba flamelloides</name>
    <dbReference type="NCBI Taxonomy" id="1746091"/>
    <lineage>
        <taxon>Eukaryota</taxon>
        <taxon>Metamonada</taxon>
        <taxon>Anaeramoebidae</taxon>
        <taxon>Anaeramoeba</taxon>
    </lineage>
</organism>
<accession>A0AAV7Z4Z6</accession>
<feature type="region of interest" description="Disordered" evidence="1">
    <location>
        <begin position="35"/>
        <end position="61"/>
    </location>
</feature>
<dbReference type="EMBL" id="JANTQA010000036">
    <property type="protein sequence ID" value="KAJ3437161.1"/>
    <property type="molecule type" value="Genomic_DNA"/>
</dbReference>
<reference evidence="2" key="1">
    <citation type="submission" date="2022-08" db="EMBL/GenBank/DDBJ databases">
        <title>Novel sulphate-reducing endosymbionts in the free-living metamonad Anaeramoeba.</title>
        <authorList>
            <person name="Jerlstrom-Hultqvist J."/>
            <person name="Cepicka I."/>
            <person name="Gallot-Lavallee L."/>
            <person name="Salas-Leiva D."/>
            <person name="Curtis B.A."/>
            <person name="Zahonova K."/>
            <person name="Pipaliya S."/>
            <person name="Dacks J."/>
            <person name="Roger A.J."/>
        </authorList>
    </citation>
    <scope>NUCLEOTIDE SEQUENCE</scope>
    <source>
        <strain evidence="2">Busselton2</strain>
    </source>
</reference>
<dbReference type="GO" id="GO:0005869">
    <property type="term" value="C:dynactin complex"/>
    <property type="evidence" value="ECO:0007669"/>
    <property type="project" value="InterPro"/>
</dbReference>
<proteinExistence type="predicted"/>
<evidence type="ECO:0000313" key="3">
    <source>
        <dbReference type="Proteomes" id="UP001146793"/>
    </source>
</evidence>
<dbReference type="InterPro" id="IPR009991">
    <property type="entry name" value="DCTN3"/>
</dbReference>
<dbReference type="AlphaFoldDB" id="A0AAV7Z4Z6"/>
<evidence type="ECO:0000313" key="2">
    <source>
        <dbReference type="EMBL" id="KAJ3437161.1"/>
    </source>
</evidence>
<name>A0AAV7Z4Z6_9EUKA</name>
<dbReference type="PANTHER" id="PTHR28360">
    <property type="entry name" value="DYNACTIN SUBUNIT 3"/>
    <property type="match status" value="1"/>
</dbReference>
<dbReference type="Proteomes" id="UP001146793">
    <property type="component" value="Unassembled WGS sequence"/>
</dbReference>
<sequence>MVEILEERVNNLENFLDRELKLIEKLSAEIPNFSEVKEKEKQNEIQKEMKKKKNKKKNNEKEKDIEIEIEIEIEKEKNKEKEKEKGTSKKKSPNSTVLEEIKKLEESVFNIEDQYKNYLDPFNTKYSNFKNVLKKDEDSLFQDFSTKTKLIIQNKENLDEICNDLEEVKKLKEMIDKSSEEVVGDHFQKLHKLDLSYYNQSEEVNSQSLQIDTLVSSYNRIVGMISQKFIQMDSILTEYERK</sequence>